<proteinExistence type="predicted"/>
<dbReference type="VEuPathDB" id="PlasmoDB:PGAL8A_00268400"/>
<dbReference type="EMBL" id="CVMV01000037">
    <property type="protein sequence ID" value="CRG95482.1"/>
    <property type="molecule type" value="Genomic_DNA"/>
</dbReference>
<dbReference type="OrthoDB" id="387469at2759"/>
<evidence type="ECO:0000313" key="4">
    <source>
        <dbReference type="Proteomes" id="UP000220797"/>
    </source>
</evidence>
<dbReference type="Proteomes" id="UP000220797">
    <property type="component" value="Unassembled WGS sequence"/>
</dbReference>
<accession>A0A1J1GTC6</accession>
<evidence type="ECO:0000256" key="1">
    <source>
        <dbReference type="SAM" id="MobiDB-lite"/>
    </source>
</evidence>
<name>A0A1J1GTC6_PLAGA</name>
<feature type="region of interest" description="Disordered" evidence="1">
    <location>
        <begin position="41"/>
        <end position="63"/>
    </location>
</feature>
<comment type="caution">
    <text evidence="3">The sequence shown here is derived from an EMBL/GenBank/DDBJ whole genome shotgun (WGS) entry which is preliminary data.</text>
</comment>
<feature type="chain" id="PRO_5013312129" evidence="2">
    <location>
        <begin position="25"/>
        <end position="387"/>
    </location>
</feature>
<sequence length="387" mass="44442">MGMSKIFLFFHLILFINLLKKCLSSERKGLRHSMKVLSSPENLGDTLSNTSQEELSDNCNSEQDKNLESNNKCIRSEPSCLQDNMSELMDKSDDSKEDFEELNSNEDSKSYDAMCLEDFCYSSCESLNELIDENNKSQRCYRKKLEISEKSYNNDSSTSSNKEYPSWDPLQSLLEEMGYSHDEEKTKVKIKESENDDASYCSFLDESDNLENKHENTHTLSNPLKSISDNARKLLSKNVSCDSDSSSYSDPNKISSENVKEMGELSDAFGNFNPLCDYTSFLKSHGLSDSTLKEPKGDPEPFSLDCNYFRIVDSNNFKFFILKNLYENFKILDIKDKIKLLINIIDIYNFIKKLARINFVCLTYKEEEEAAVDGAFLLDLVLKKEME</sequence>
<protein>
    <submittedName>
        <fullName evidence="3">Sporozoite invasion-associated protein 2, putative</fullName>
    </submittedName>
</protein>
<evidence type="ECO:0000256" key="2">
    <source>
        <dbReference type="SAM" id="SignalP"/>
    </source>
</evidence>
<dbReference type="RefSeq" id="XP_028528291.1">
    <property type="nucleotide sequence ID" value="XM_028671661.1"/>
</dbReference>
<dbReference type="GeneID" id="39731214"/>
<organism evidence="3 4">
    <name type="scientific">Plasmodium gallinaceum</name>
    <dbReference type="NCBI Taxonomy" id="5849"/>
    <lineage>
        <taxon>Eukaryota</taxon>
        <taxon>Sar</taxon>
        <taxon>Alveolata</taxon>
        <taxon>Apicomplexa</taxon>
        <taxon>Aconoidasida</taxon>
        <taxon>Haemosporida</taxon>
        <taxon>Plasmodiidae</taxon>
        <taxon>Plasmodium</taxon>
        <taxon>Plasmodium (Haemamoeba)</taxon>
    </lineage>
</organism>
<dbReference type="OMA" id="ICLTFSQ"/>
<keyword evidence="4" id="KW-1185">Reference proteome</keyword>
<keyword evidence="2" id="KW-0732">Signal</keyword>
<evidence type="ECO:0000313" key="3">
    <source>
        <dbReference type="EMBL" id="CRG95482.1"/>
    </source>
</evidence>
<feature type="compositionally biased region" description="Polar residues" evidence="1">
    <location>
        <begin position="41"/>
        <end position="61"/>
    </location>
</feature>
<feature type="signal peptide" evidence="2">
    <location>
        <begin position="1"/>
        <end position="24"/>
    </location>
</feature>
<gene>
    <name evidence="3" type="primary">SIAP2</name>
    <name evidence="3" type="ORF">PGAL8A_00268400</name>
</gene>
<dbReference type="AlphaFoldDB" id="A0A1J1GTC6"/>
<reference evidence="3" key="1">
    <citation type="submission" date="2015-04" db="EMBL/GenBank/DDBJ databases">
        <authorList>
            <consortium name="Pathogen Informatics"/>
        </authorList>
    </citation>
    <scope>NUCLEOTIDE SEQUENCE [LARGE SCALE GENOMIC DNA]</scope>
    <source>
        <strain evidence="3">8A</strain>
    </source>
</reference>